<gene>
    <name evidence="2" type="ORF">PSP31121_04780</name>
</gene>
<organism evidence="2 3">
    <name type="scientific">Pandoraea sputorum</name>
    <dbReference type="NCBI Taxonomy" id="93222"/>
    <lineage>
        <taxon>Bacteria</taxon>
        <taxon>Pseudomonadati</taxon>
        <taxon>Pseudomonadota</taxon>
        <taxon>Betaproteobacteria</taxon>
        <taxon>Burkholderiales</taxon>
        <taxon>Burkholderiaceae</taxon>
        <taxon>Pandoraea</taxon>
    </lineage>
</organism>
<dbReference type="AlphaFoldDB" id="A0A5E5BIV4"/>
<dbReference type="PANTHER" id="PTHR30298:SF0">
    <property type="entry name" value="PROTEIN YBFL-RELATED"/>
    <property type="match status" value="1"/>
</dbReference>
<proteinExistence type="predicted"/>
<accession>A0A5E5BIV4</accession>
<evidence type="ECO:0000313" key="3">
    <source>
        <dbReference type="Proteomes" id="UP000335538"/>
    </source>
</evidence>
<evidence type="ECO:0000313" key="2">
    <source>
        <dbReference type="EMBL" id="VVE84473.1"/>
    </source>
</evidence>
<name>A0A5E5BIV4_9BURK</name>
<dbReference type="Pfam" id="PF13808">
    <property type="entry name" value="DDE_Tnp_1_assoc"/>
    <property type="match status" value="1"/>
</dbReference>
<sequence length="89" mass="9837">MHSKVLSIEEAFSDLSDPRSRTPVHGLTQRLLVALCAMLAGAASWAGIELWGQAKLEWLRRHIPLKNGIPSHDTFGPMFAALDPEQFEA</sequence>
<feature type="domain" description="H repeat-associated protein N-terminal" evidence="1">
    <location>
        <begin position="10"/>
        <end position="89"/>
    </location>
</feature>
<dbReference type="RefSeq" id="WP_150811005.1">
    <property type="nucleotide sequence ID" value="NZ_CABPSR010000018.1"/>
</dbReference>
<reference evidence="2 3" key="1">
    <citation type="submission" date="2019-08" db="EMBL/GenBank/DDBJ databases">
        <authorList>
            <person name="Peeters C."/>
        </authorList>
    </citation>
    <scope>NUCLEOTIDE SEQUENCE [LARGE SCALE GENOMIC DNA]</scope>
    <source>
        <strain evidence="2 3">LMG 31121</strain>
    </source>
</reference>
<evidence type="ECO:0000259" key="1">
    <source>
        <dbReference type="Pfam" id="PF13808"/>
    </source>
</evidence>
<dbReference type="InterPro" id="IPR032806">
    <property type="entry name" value="YbfD_N"/>
</dbReference>
<dbReference type="Proteomes" id="UP000335538">
    <property type="component" value="Unassembled WGS sequence"/>
</dbReference>
<dbReference type="PANTHER" id="PTHR30298">
    <property type="entry name" value="H REPEAT-ASSOCIATED PREDICTED TRANSPOSASE"/>
    <property type="match status" value="1"/>
</dbReference>
<protein>
    <recommendedName>
        <fullName evidence="1">H repeat-associated protein N-terminal domain-containing protein</fullName>
    </recommendedName>
</protein>
<dbReference type="EMBL" id="CABPSR010000018">
    <property type="protein sequence ID" value="VVE84473.1"/>
    <property type="molecule type" value="Genomic_DNA"/>
</dbReference>
<dbReference type="InterPro" id="IPR051698">
    <property type="entry name" value="Transposase_11-like"/>
</dbReference>